<keyword evidence="4" id="KW-0788">Thiol protease</keyword>
<keyword evidence="7" id="KW-0732">Signal</keyword>
<dbReference type="InterPro" id="IPR000169">
    <property type="entry name" value="Pept_cys_AS"/>
</dbReference>
<gene>
    <name evidence="10" type="ORF">PSYICH_LOCUS2565</name>
</gene>
<keyword evidence="11" id="KW-1185">Reference proteome</keyword>
<feature type="signal peptide" evidence="7">
    <location>
        <begin position="1"/>
        <end position="16"/>
    </location>
</feature>
<dbReference type="CDD" id="cd02248">
    <property type="entry name" value="Peptidase_C1A"/>
    <property type="match status" value="1"/>
</dbReference>
<feature type="domain" description="Cathepsin propeptide inhibitor" evidence="9">
    <location>
        <begin position="23"/>
        <end position="83"/>
    </location>
</feature>
<organism evidence="10 11">
    <name type="scientific">Psylliodes chrysocephalus</name>
    <dbReference type="NCBI Taxonomy" id="3402493"/>
    <lineage>
        <taxon>Eukaryota</taxon>
        <taxon>Metazoa</taxon>
        <taxon>Ecdysozoa</taxon>
        <taxon>Arthropoda</taxon>
        <taxon>Hexapoda</taxon>
        <taxon>Insecta</taxon>
        <taxon>Pterygota</taxon>
        <taxon>Neoptera</taxon>
        <taxon>Endopterygota</taxon>
        <taxon>Coleoptera</taxon>
        <taxon>Polyphaga</taxon>
        <taxon>Cucujiformia</taxon>
        <taxon>Chrysomeloidea</taxon>
        <taxon>Chrysomelidae</taxon>
        <taxon>Galerucinae</taxon>
        <taxon>Alticini</taxon>
        <taxon>Psylliodes</taxon>
    </lineage>
</organism>
<dbReference type="InterPro" id="IPR038765">
    <property type="entry name" value="Papain-like_cys_pep_sf"/>
</dbReference>
<dbReference type="AlphaFoldDB" id="A0A9P0CJG1"/>
<feature type="domain" description="Peptidase C1A papain C-terminal" evidence="8">
    <location>
        <begin position="108"/>
        <end position="234"/>
    </location>
</feature>
<dbReference type="GO" id="GO:0008234">
    <property type="term" value="F:cysteine-type peptidase activity"/>
    <property type="evidence" value="ECO:0007669"/>
    <property type="project" value="UniProtKB-KW"/>
</dbReference>
<dbReference type="OrthoDB" id="10253408at2759"/>
<dbReference type="Pfam" id="PF00112">
    <property type="entry name" value="Peptidase_C1"/>
    <property type="match status" value="1"/>
</dbReference>
<keyword evidence="3" id="KW-0378">Hydrolase</keyword>
<evidence type="ECO:0008006" key="12">
    <source>
        <dbReference type="Google" id="ProtNLM"/>
    </source>
</evidence>
<dbReference type="Pfam" id="PF08246">
    <property type="entry name" value="Inhibitor_I29"/>
    <property type="match status" value="1"/>
</dbReference>
<dbReference type="PROSITE" id="PS00139">
    <property type="entry name" value="THIOL_PROTEASE_CYS"/>
    <property type="match status" value="1"/>
</dbReference>
<name>A0A9P0CJG1_9CUCU</name>
<dbReference type="SMART" id="SM00848">
    <property type="entry name" value="Inhibitor_I29"/>
    <property type="match status" value="1"/>
</dbReference>
<dbReference type="InterPro" id="IPR013201">
    <property type="entry name" value="Prot_inhib_I29"/>
</dbReference>
<evidence type="ECO:0000313" key="11">
    <source>
        <dbReference type="Proteomes" id="UP001153636"/>
    </source>
</evidence>
<keyword evidence="6" id="KW-1015">Disulfide bond</keyword>
<dbReference type="Gene3D" id="1.10.287.2250">
    <property type="match status" value="1"/>
</dbReference>
<dbReference type="InterPro" id="IPR039417">
    <property type="entry name" value="Peptidase_C1A_papain-like"/>
</dbReference>
<evidence type="ECO:0000256" key="3">
    <source>
        <dbReference type="ARBA" id="ARBA00022801"/>
    </source>
</evidence>
<sequence>MKIFFVFATVLLAVSALPAQEQWTSFKAKHGKSYENLYEEKVRFQIFQNNVQVINAHNARYEAGLETYTMGVNKFTDLTPKEFRAMLRLQNGPLTWQNLTRHVQNGTAPDSIDWREKNAVLEVQDQNGCGSCWAFSAVGALEGQNAIKNNKRVLLSKQQLIDCDKSENGCNGGLMLNAFEYVKQHGLNSEADYPYDGFDLKCRAKSDSAVTVKEVVALDATESALEEAVGKYERS</sequence>
<dbReference type="InterPro" id="IPR000668">
    <property type="entry name" value="Peptidase_C1A_C"/>
</dbReference>
<evidence type="ECO:0000256" key="6">
    <source>
        <dbReference type="ARBA" id="ARBA00023157"/>
    </source>
</evidence>
<evidence type="ECO:0000256" key="5">
    <source>
        <dbReference type="ARBA" id="ARBA00023145"/>
    </source>
</evidence>
<keyword evidence="5" id="KW-0865">Zymogen</keyword>
<evidence type="ECO:0000259" key="9">
    <source>
        <dbReference type="SMART" id="SM00848"/>
    </source>
</evidence>
<dbReference type="GO" id="GO:0006508">
    <property type="term" value="P:proteolysis"/>
    <property type="evidence" value="ECO:0007669"/>
    <property type="project" value="UniProtKB-KW"/>
</dbReference>
<evidence type="ECO:0000256" key="1">
    <source>
        <dbReference type="ARBA" id="ARBA00008455"/>
    </source>
</evidence>
<feature type="chain" id="PRO_5040134735" description="Cathepsin L" evidence="7">
    <location>
        <begin position="17"/>
        <end position="235"/>
    </location>
</feature>
<evidence type="ECO:0000313" key="10">
    <source>
        <dbReference type="EMBL" id="CAH1101723.1"/>
    </source>
</evidence>
<dbReference type="SMART" id="SM00645">
    <property type="entry name" value="Pept_C1"/>
    <property type="match status" value="1"/>
</dbReference>
<dbReference type="SUPFAM" id="SSF54001">
    <property type="entry name" value="Cysteine proteinases"/>
    <property type="match status" value="1"/>
</dbReference>
<dbReference type="Proteomes" id="UP001153636">
    <property type="component" value="Chromosome 11"/>
</dbReference>
<evidence type="ECO:0000256" key="2">
    <source>
        <dbReference type="ARBA" id="ARBA00022670"/>
    </source>
</evidence>
<evidence type="ECO:0000256" key="7">
    <source>
        <dbReference type="SAM" id="SignalP"/>
    </source>
</evidence>
<dbReference type="EMBL" id="OV651823">
    <property type="protein sequence ID" value="CAH1101723.1"/>
    <property type="molecule type" value="Genomic_DNA"/>
</dbReference>
<dbReference type="PANTHER" id="PTHR12411">
    <property type="entry name" value="CYSTEINE PROTEASE FAMILY C1-RELATED"/>
    <property type="match status" value="1"/>
</dbReference>
<keyword evidence="2" id="KW-0645">Protease</keyword>
<evidence type="ECO:0000259" key="8">
    <source>
        <dbReference type="SMART" id="SM00645"/>
    </source>
</evidence>
<accession>A0A9P0CJG1</accession>
<evidence type="ECO:0000256" key="4">
    <source>
        <dbReference type="ARBA" id="ARBA00022807"/>
    </source>
</evidence>
<dbReference type="InterPro" id="IPR013128">
    <property type="entry name" value="Peptidase_C1A"/>
</dbReference>
<dbReference type="Gene3D" id="3.90.70.10">
    <property type="entry name" value="Cysteine proteinases"/>
    <property type="match status" value="1"/>
</dbReference>
<proteinExistence type="inferred from homology"/>
<reference evidence="10" key="1">
    <citation type="submission" date="2022-01" db="EMBL/GenBank/DDBJ databases">
        <authorList>
            <person name="King R."/>
        </authorList>
    </citation>
    <scope>NUCLEOTIDE SEQUENCE</scope>
</reference>
<protein>
    <recommendedName>
        <fullName evidence="12">Cathepsin L</fullName>
    </recommendedName>
</protein>
<comment type="similarity">
    <text evidence="1">Belongs to the peptidase C1 family.</text>
</comment>